<evidence type="ECO:0000256" key="1">
    <source>
        <dbReference type="ARBA" id="ARBA00005662"/>
    </source>
</evidence>
<dbReference type="Proteomes" id="UP000177360">
    <property type="component" value="Unassembled WGS sequence"/>
</dbReference>
<organism evidence="4 5">
    <name type="scientific">Candidatus Nealsonbacteria bacterium RIFCSPHIGHO2_01_FULL_38_55</name>
    <dbReference type="NCBI Taxonomy" id="1801664"/>
    <lineage>
        <taxon>Bacteria</taxon>
        <taxon>Candidatus Nealsoniibacteriota</taxon>
    </lineage>
</organism>
<evidence type="ECO:0000313" key="4">
    <source>
        <dbReference type="EMBL" id="OGZ19289.1"/>
    </source>
</evidence>
<keyword evidence="2" id="KW-0812">Transmembrane</keyword>
<comment type="caution">
    <text evidence="4">The sequence shown here is derived from an EMBL/GenBank/DDBJ whole genome shotgun (WGS) entry which is preliminary data.</text>
</comment>
<dbReference type="SUPFAM" id="SSF56300">
    <property type="entry name" value="Metallo-dependent phosphatases"/>
    <property type="match status" value="1"/>
</dbReference>
<feature type="transmembrane region" description="Helical" evidence="2">
    <location>
        <begin position="7"/>
        <end position="28"/>
    </location>
</feature>
<feature type="domain" description="Capsule synthesis protein CapA" evidence="3">
    <location>
        <begin position="58"/>
        <end position="297"/>
    </location>
</feature>
<keyword evidence="2" id="KW-0472">Membrane</keyword>
<protein>
    <recommendedName>
        <fullName evidence="3">Capsule synthesis protein CapA domain-containing protein</fullName>
    </recommendedName>
</protein>
<proteinExistence type="inferred from homology"/>
<dbReference type="Gene3D" id="3.60.21.10">
    <property type="match status" value="1"/>
</dbReference>
<keyword evidence="2" id="KW-1133">Transmembrane helix</keyword>
<dbReference type="EMBL" id="MHLZ01000038">
    <property type="protein sequence ID" value="OGZ19289.1"/>
    <property type="molecule type" value="Genomic_DNA"/>
</dbReference>
<dbReference type="InterPro" id="IPR029052">
    <property type="entry name" value="Metallo-depent_PP-like"/>
</dbReference>
<evidence type="ECO:0000259" key="3">
    <source>
        <dbReference type="SMART" id="SM00854"/>
    </source>
</evidence>
<comment type="similarity">
    <text evidence="1">Belongs to the CapA family.</text>
</comment>
<accession>A0A1G2E0Q1</accession>
<dbReference type="InterPro" id="IPR019079">
    <property type="entry name" value="Capsule_synth_CapA"/>
</dbReference>
<reference evidence="4 5" key="1">
    <citation type="journal article" date="2016" name="Nat. Commun.">
        <title>Thousands of microbial genomes shed light on interconnected biogeochemical processes in an aquifer system.</title>
        <authorList>
            <person name="Anantharaman K."/>
            <person name="Brown C.T."/>
            <person name="Hug L.A."/>
            <person name="Sharon I."/>
            <person name="Castelle C.J."/>
            <person name="Probst A.J."/>
            <person name="Thomas B.C."/>
            <person name="Singh A."/>
            <person name="Wilkins M.J."/>
            <person name="Karaoz U."/>
            <person name="Brodie E.L."/>
            <person name="Williams K.H."/>
            <person name="Hubbard S.S."/>
            <person name="Banfield J.F."/>
        </authorList>
    </citation>
    <scope>NUCLEOTIDE SEQUENCE [LARGE SCALE GENOMIC DNA]</scope>
</reference>
<dbReference type="CDD" id="cd07381">
    <property type="entry name" value="MPP_CapA"/>
    <property type="match status" value="1"/>
</dbReference>
<name>A0A1G2E0Q1_9BACT</name>
<dbReference type="Pfam" id="PF09587">
    <property type="entry name" value="PGA_cap"/>
    <property type="match status" value="1"/>
</dbReference>
<dbReference type="InterPro" id="IPR052169">
    <property type="entry name" value="CW_Biosynth-Accessory"/>
</dbReference>
<evidence type="ECO:0000256" key="2">
    <source>
        <dbReference type="SAM" id="Phobius"/>
    </source>
</evidence>
<dbReference type="PANTHER" id="PTHR33393:SF11">
    <property type="entry name" value="POLYGLUTAMINE SYNTHESIS ACCESSORY PROTEIN RV0574C-RELATED"/>
    <property type="match status" value="1"/>
</dbReference>
<dbReference type="SMART" id="SM00854">
    <property type="entry name" value="PGA_cap"/>
    <property type="match status" value="1"/>
</dbReference>
<sequence length="337" mass="38399">MKNLTKVLLFFILAGEICLIFFSVFFLVKRNFLPMENYFLEDKKFYDFADLMRKNRITIFAVGDIMLDRGVEYAVEKQGNGDFRFPFLKIADYLKKADILFGNLESVISNKGEKVGSVYSFRADPKAIEGLLFAGFDILSVANNHIFDYGRLAMEDGLKRLKNVGIGYIGAGFNEEEVRSGIIKEIKGVKICFLAYNNKGSEYWQAGENSSGISWLDDKITKDVRTAKEKSDLVIVSMHFGEEYQNKQNGEQEYFAKLAIDSGADLVLGHHPHVIQPVEKYKQGWIAHSLGNFIFDQNFSEETMEGILLEVIVENKKIQKISQIKIEISENFQPVNI</sequence>
<dbReference type="PANTHER" id="PTHR33393">
    <property type="entry name" value="POLYGLUTAMINE SYNTHESIS ACCESSORY PROTEIN RV0574C-RELATED"/>
    <property type="match status" value="1"/>
</dbReference>
<gene>
    <name evidence="4" type="ORF">A2626_01615</name>
</gene>
<dbReference type="AlphaFoldDB" id="A0A1G2E0Q1"/>
<evidence type="ECO:0000313" key="5">
    <source>
        <dbReference type="Proteomes" id="UP000177360"/>
    </source>
</evidence>